<evidence type="ECO:0000313" key="2">
    <source>
        <dbReference type="EMBL" id="BES90804.1"/>
    </source>
</evidence>
<keyword evidence="3" id="KW-1185">Reference proteome</keyword>
<proteinExistence type="predicted"/>
<sequence>MSTSHRLNNSLVRWQSLDTSRPLHLAPAAHDALQSVTFTGSDTFAGSSSLYYLQLQQNLIQASQIPYSKAHRHLQQPPHTPSEHLSHLILYQH</sequence>
<dbReference type="Proteomes" id="UP001307889">
    <property type="component" value="Chromosome 2"/>
</dbReference>
<organism evidence="2 3">
    <name type="scientific">Nesidiocoris tenuis</name>
    <dbReference type="NCBI Taxonomy" id="355587"/>
    <lineage>
        <taxon>Eukaryota</taxon>
        <taxon>Metazoa</taxon>
        <taxon>Ecdysozoa</taxon>
        <taxon>Arthropoda</taxon>
        <taxon>Hexapoda</taxon>
        <taxon>Insecta</taxon>
        <taxon>Pterygota</taxon>
        <taxon>Neoptera</taxon>
        <taxon>Paraneoptera</taxon>
        <taxon>Hemiptera</taxon>
        <taxon>Heteroptera</taxon>
        <taxon>Panheteroptera</taxon>
        <taxon>Cimicomorpha</taxon>
        <taxon>Miridae</taxon>
        <taxon>Dicyphina</taxon>
        <taxon>Nesidiocoris</taxon>
    </lineage>
</organism>
<evidence type="ECO:0000313" key="3">
    <source>
        <dbReference type="Proteomes" id="UP001307889"/>
    </source>
</evidence>
<feature type="region of interest" description="Disordered" evidence="1">
    <location>
        <begin position="70"/>
        <end position="93"/>
    </location>
</feature>
<evidence type="ECO:0000256" key="1">
    <source>
        <dbReference type="SAM" id="MobiDB-lite"/>
    </source>
</evidence>
<name>A0ABN7AEY2_9HEMI</name>
<dbReference type="EMBL" id="AP028910">
    <property type="protein sequence ID" value="BES90804.1"/>
    <property type="molecule type" value="Genomic_DNA"/>
</dbReference>
<protein>
    <submittedName>
        <fullName evidence="2">Uncharacterized protein</fullName>
    </submittedName>
</protein>
<reference evidence="2 3" key="1">
    <citation type="submission" date="2023-09" db="EMBL/GenBank/DDBJ databases">
        <title>Nesidiocoris tenuis whole genome shotgun sequence.</title>
        <authorList>
            <person name="Shibata T."/>
            <person name="Shimoda M."/>
            <person name="Kobayashi T."/>
            <person name="Uehara T."/>
        </authorList>
    </citation>
    <scope>NUCLEOTIDE SEQUENCE [LARGE SCALE GENOMIC DNA]</scope>
    <source>
        <strain evidence="2 3">Japan</strain>
    </source>
</reference>
<gene>
    <name evidence="2" type="ORF">NTJ_03612</name>
</gene>
<accession>A0ABN7AEY2</accession>